<name>A0A9P5YHM1_9AGAR</name>
<dbReference type="PROSITE" id="PS50929">
    <property type="entry name" value="ABC_TM1F"/>
    <property type="match status" value="1"/>
</dbReference>
<dbReference type="PROSITE" id="PS50893">
    <property type="entry name" value="ABC_TRANSPORTER_2"/>
    <property type="match status" value="1"/>
</dbReference>
<evidence type="ECO:0000256" key="8">
    <source>
        <dbReference type="SAM" id="MobiDB-lite"/>
    </source>
</evidence>
<evidence type="ECO:0000256" key="1">
    <source>
        <dbReference type="ARBA" id="ARBA00004141"/>
    </source>
</evidence>
<dbReference type="AlphaFoldDB" id="A0A9P5YHM1"/>
<evidence type="ECO:0000256" key="6">
    <source>
        <dbReference type="ARBA" id="ARBA00022989"/>
    </source>
</evidence>
<feature type="transmembrane region" description="Helical" evidence="9">
    <location>
        <begin position="188"/>
        <end position="209"/>
    </location>
</feature>
<evidence type="ECO:0000256" key="3">
    <source>
        <dbReference type="ARBA" id="ARBA00022692"/>
    </source>
</evidence>
<dbReference type="GO" id="GO:0005524">
    <property type="term" value="F:ATP binding"/>
    <property type="evidence" value="ECO:0007669"/>
    <property type="project" value="UniProtKB-KW"/>
</dbReference>
<proteinExistence type="predicted"/>
<evidence type="ECO:0000256" key="2">
    <source>
        <dbReference type="ARBA" id="ARBA00022448"/>
    </source>
</evidence>
<dbReference type="FunFam" id="3.40.50.300:FF:000838">
    <property type="entry name" value="ABC multidrug transporter (Eurofung)"/>
    <property type="match status" value="1"/>
</dbReference>
<feature type="transmembrane region" description="Helical" evidence="9">
    <location>
        <begin position="41"/>
        <end position="59"/>
    </location>
</feature>
<organism evidence="12 13">
    <name type="scientific">Collybia nuda</name>
    <dbReference type="NCBI Taxonomy" id="64659"/>
    <lineage>
        <taxon>Eukaryota</taxon>
        <taxon>Fungi</taxon>
        <taxon>Dikarya</taxon>
        <taxon>Basidiomycota</taxon>
        <taxon>Agaricomycotina</taxon>
        <taxon>Agaricomycetes</taxon>
        <taxon>Agaricomycetidae</taxon>
        <taxon>Agaricales</taxon>
        <taxon>Tricholomatineae</taxon>
        <taxon>Clitocybaceae</taxon>
        <taxon>Collybia</taxon>
    </lineage>
</organism>
<keyword evidence="7 9" id="KW-0472">Membrane</keyword>
<dbReference type="Proteomes" id="UP000807353">
    <property type="component" value="Unassembled WGS sequence"/>
</dbReference>
<dbReference type="InterPro" id="IPR050173">
    <property type="entry name" value="ABC_transporter_C-like"/>
</dbReference>
<dbReference type="GO" id="GO:0140359">
    <property type="term" value="F:ABC-type transporter activity"/>
    <property type="evidence" value="ECO:0007669"/>
    <property type="project" value="InterPro"/>
</dbReference>
<feature type="transmembrane region" description="Helical" evidence="9">
    <location>
        <begin position="358"/>
        <end position="376"/>
    </location>
</feature>
<dbReference type="Gene3D" id="1.20.1560.10">
    <property type="entry name" value="ABC transporter type 1, transmembrane domain"/>
    <property type="match status" value="1"/>
</dbReference>
<feature type="transmembrane region" description="Helical" evidence="9">
    <location>
        <begin position="128"/>
        <end position="147"/>
    </location>
</feature>
<keyword evidence="3 9" id="KW-0812">Transmembrane</keyword>
<dbReference type="GO" id="GO:0016887">
    <property type="term" value="F:ATP hydrolysis activity"/>
    <property type="evidence" value="ECO:0007669"/>
    <property type="project" value="InterPro"/>
</dbReference>
<feature type="domain" description="ABC transporter" evidence="10">
    <location>
        <begin position="546"/>
        <end position="783"/>
    </location>
</feature>
<dbReference type="EMBL" id="MU150230">
    <property type="protein sequence ID" value="KAF9469444.1"/>
    <property type="molecule type" value="Genomic_DNA"/>
</dbReference>
<dbReference type="Pfam" id="PF00664">
    <property type="entry name" value="ABC_membrane"/>
    <property type="match status" value="1"/>
</dbReference>
<keyword evidence="5" id="KW-0067">ATP-binding</keyword>
<feature type="domain" description="ABC transmembrane type-1" evidence="11">
    <location>
        <begin position="320"/>
        <end position="529"/>
    </location>
</feature>
<dbReference type="SUPFAM" id="SSF90123">
    <property type="entry name" value="ABC transporter transmembrane region"/>
    <property type="match status" value="1"/>
</dbReference>
<feature type="compositionally biased region" description="Low complexity" evidence="8">
    <location>
        <begin position="437"/>
        <end position="459"/>
    </location>
</feature>
<reference evidence="12" key="1">
    <citation type="submission" date="2020-11" db="EMBL/GenBank/DDBJ databases">
        <authorList>
            <consortium name="DOE Joint Genome Institute"/>
            <person name="Ahrendt S."/>
            <person name="Riley R."/>
            <person name="Andreopoulos W."/>
            <person name="Labutti K."/>
            <person name="Pangilinan J."/>
            <person name="Ruiz-Duenas F.J."/>
            <person name="Barrasa J.M."/>
            <person name="Sanchez-Garcia M."/>
            <person name="Camarero S."/>
            <person name="Miyauchi S."/>
            <person name="Serrano A."/>
            <person name="Linde D."/>
            <person name="Babiker R."/>
            <person name="Drula E."/>
            <person name="Ayuso-Fernandez I."/>
            <person name="Pacheco R."/>
            <person name="Padilla G."/>
            <person name="Ferreira P."/>
            <person name="Barriuso J."/>
            <person name="Kellner H."/>
            <person name="Castanera R."/>
            <person name="Alfaro M."/>
            <person name="Ramirez L."/>
            <person name="Pisabarro A.G."/>
            <person name="Kuo A."/>
            <person name="Tritt A."/>
            <person name="Lipzen A."/>
            <person name="He G."/>
            <person name="Yan M."/>
            <person name="Ng V."/>
            <person name="Cullen D."/>
            <person name="Martin F."/>
            <person name="Rosso M.-N."/>
            <person name="Henrissat B."/>
            <person name="Hibbett D."/>
            <person name="Martinez A.T."/>
            <person name="Grigoriev I.V."/>
        </authorList>
    </citation>
    <scope>NUCLEOTIDE SEQUENCE</scope>
    <source>
        <strain evidence="12">CBS 247.69</strain>
    </source>
</reference>
<evidence type="ECO:0000256" key="4">
    <source>
        <dbReference type="ARBA" id="ARBA00022741"/>
    </source>
</evidence>
<dbReference type="Gene3D" id="3.40.50.300">
    <property type="entry name" value="P-loop containing nucleotide triphosphate hydrolases"/>
    <property type="match status" value="1"/>
</dbReference>
<keyword evidence="6 9" id="KW-1133">Transmembrane helix</keyword>
<feature type="transmembrane region" description="Helical" evidence="9">
    <location>
        <begin position="307"/>
        <end position="338"/>
    </location>
</feature>
<comment type="subcellular location">
    <subcellularLocation>
        <location evidence="1">Membrane</location>
        <topology evidence="1">Multi-pass membrane protein</topology>
    </subcellularLocation>
</comment>
<dbReference type="GO" id="GO:0016020">
    <property type="term" value="C:membrane"/>
    <property type="evidence" value="ECO:0007669"/>
    <property type="project" value="UniProtKB-SubCell"/>
</dbReference>
<accession>A0A9P5YHM1</accession>
<evidence type="ECO:0000259" key="10">
    <source>
        <dbReference type="PROSITE" id="PS50893"/>
    </source>
</evidence>
<evidence type="ECO:0000256" key="5">
    <source>
        <dbReference type="ARBA" id="ARBA00022840"/>
    </source>
</evidence>
<dbReference type="OrthoDB" id="6500128at2759"/>
<evidence type="ECO:0000313" key="13">
    <source>
        <dbReference type="Proteomes" id="UP000807353"/>
    </source>
</evidence>
<dbReference type="PANTHER" id="PTHR24223:SF356">
    <property type="entry name" value="ATP-BINDING CASSETTE TRANSPORTER ABC4"/>
    <property type="match status" value="1"/>
</dbReference>
<keyword evidence="2" id="KW-0813">Transport</keyword>
<dbReference type="InterPro" id="IPR027417">
    <property type="entry name" value="P-loop_NTPase"/>
</dbReference>
<feature type="region of interest" description="Disordered" evidence="8">
    <location>
        <begin position="422"/>
        <end position="460"/>
    </location>
</feature>
<feature type="transmembrane region" description="Helical" evidence="9">
    <location>
        <begin position="159"/>
        <end position="176"/>
    </location>
</feature>
<gene>
    <name evidence="12" type="ORF">BDZ94DRAFT_1303912</name>
</gene>
<evidence type="ECO:0000259" key="11">
    <source>
        <dbReference type="PROSITE" id="PS50929"/>
    </source>
</evidence>
<evidence type="ECO:0000256" key="7">
    <source>
        <dbReference type="ARBA" id="ARBA00023136"/>
    </source>
</evidence>
<comment type="caution">
    <text evidence="12">The sequence shown here is derived from an EMBL/GenBank/DDBJ whole genome shotgun (WGS) entry which is preliminary data.</text>
</comment>
<dbReference type="Pfam" id="PF00005">
    <property type="entry name" value="ABC_tran"/>
    <property type="match status" value="1"/>
</dbReference>
<dbReference type="InterPro" id="IPR036640">
    <property type="entry name" value="ABC1_TM_sf"/>
</dbReference>
<keyword evidence="12" id="KW-0378">Hydrolase</keyword>
<dbReference type="InterPro" id="IPR003593">
    <property type="entry name" value="AAA+_ATPase"/>
</dbReference>
<dbReference type="CDD" id="cd03244">
    <property type="entry name" value="ABCC_MRP_domain2"/>
    <property type="match status" value="1"/>
</dbReference>
<dbReference type="PANTHER" id="PTHR24223">
    <property type="entry name" value="ATP-BINDING CASSETTE SUB-FAMILY C"/>
    <property type="match status" value="1"/>
</dbReference>
<keyword evidence="4" id="KW-0547">Nucleotide-binding</keyword>
<protein>
    <submittedName>
        <fullName evidence="12">P-loop containing nucleoside triphosphate hydrolase protein</fullName>
    </submittedName>
</protein>
<dbReference type="InterPro" id="IPR003439">
    <property type="entry name" value="ABC_transporter-like_ATP-bd"/>
</dbReference>
<evidence type="ECO:0000256" key="9">
    <source>
        <dbReference type="SAM" id="Phobius"/>
    </source>
</evidence>
<evidence type="ECO:0000313" key="12">
    <source>
        <dbReference type="EMBL" id="KAF9469444.1"/>
    </source>
</evidence>
<sequence length="797" mass="88257">MGVEPLTLIHQFSPTLNDAIRALFIASDWSNRSFWYSGHAIPIYASCISVIVIIVRALAASPYSNRYFSWLGPLDKRGAETLPPPHTSHVRAHGGRIIFTSEILRLCSCFELLHLSFIRFFANDGPALGAAFVVFAYATLLALFMVFRRRPSAATSHHLTFVLTSSWVVYFVRNVVPFMTYTLHPADSLYMLWELIGVLSLAAVVLPLITPRRYIPFIESDPMTPNPEQTASPLSLLLFSFLDATVWKAYRVSHLPLAELPPLADSDHSKNLVRTAFPHLDPYPEDNSETKSSVLQLYRRNVRCRSFFWAVMSVFWKEAIVIVLLLVSNNIAMLLSPYGLKKLLEYMGSGGEGAVVRPWVWIASLFLAPFSATLIMQQYQTRLTRVTVRLEAMLTQLILQHALRIRVVAEVTAEAEHVKSHSTTMAPAIPPSEHDNTASTSSAVYTTTSPSTTTPNANAGKSLVGRMNNLISSDMQAIGQGAEFIQVLFAGPLIIFLTVGFLYTILGWSALVGFVVLLLQMPLPTLFARPERDSSPPAHWPSSGNLRVENLSAKYSHDGPTVLHNISFDLRSGERIGVVGRTGSGKSSLMLSLLRCIPTNGEVFYDGLPTSTLNLNSLRSQVTIIPQVPELLSGTLRRNLDPFDQFDDATLNAALRDAGLYSTQKEDDDSRITLDSSIARSGSNLSVGQRQIIALARAMVRESKLLILDEATSAIDYKTDTIIQQSLRNEIRKDVTIITVAHRLQTIMDSDRIMVLDAGRIAEFDSPGKLLEKKGGFFKSLVDESGDREALYSVANR</sequence>
<feature type="transmembrane region" description="Helical" evidence="9">
    <location>
        <begin position="493"/>
        <end position="519"/>
    </location>
</feature>
<dbReference type="SUPFAM" id="SSF52540">
    <property type="entry name" value="P-loop containing nucleoside triphosphate hydrolases"/>
    <property type="match status" value="1"/>
</dbReference>
<dbReference type="InterPro" id="IPR011527">
    <property type="entry name" value="ABC1_TM_dom"/>
</dbReference>
<keyword evidence="13" id="KW-1185">Reference proteome</keyword>
<dbReference type="SMART" id="SM00382">
    <property type="entry name" value="AAA"/>
    <property type="match status" value="1"/>
</dbReference>